<dbReference type="PANTHER" id="PTHR30529">
    <property type="entry name" value="CYTOCHROME B561"/>
    <property type="match status" value="1"/>
</dbReference>
<gene>
    <name evidence="15" type="ORF">ICN73_08300</name>
</gene>
<feature type="transmembrane region" description="Helical" evidence="13">
    <location>
        <begin position="131"/>
        <end position="156"/>
    </location>
</feature>
<keyword evidence="4" id="KW-1003">Cell membrane</keyword>
<keyword evidence="10" id="KW-0408">Iron</keyword>
<dbReference type="GO" id="GO:0005886">
    <property type="term" value="C:plasma membrane"/>
    <property type="evidence" value="ECO:0007669"/>
    <property type="project" value="UniProtKB-SubCell"/>
</dbReference>
<dbReference type="KEGG" id="ptai:ICN73_08300"/>
<evidence type="ECO:0000256" key="1">
    <source>
        <dbReference type="ARBA" id="ARBA00001970"/>
    </source>
</evidence>
<keyword evidence="16" id="KW-1185">Reference proteome</keyword>
<keyword evidence="11 13" id="KW-0472">Membrane</keyword>
<accession>A0A7L9GK17</accession>
<dbReference type="GO" id="GO:0020037">
    <property type="term" value="F:heme binding"/>
    <property type="evidence" value="ECO:0007669"/>
    <property type="project" value="TreeGrafter"/>
</dbReference>
<evidence type="ECO:0000259" key="14">
    <source>
        <dbReference type="Pfam" id="PF01292"/>
    </source>
</evidence>
<dbReference type="InterPro" id="IPR016174">
    <property type="entry name" value="Di-haem_cyt_TM"/>
</dbReference>
<comment type="subcellular location">
    <subcellularLocation>
        <location evidence="2">Cell membrane</location>
        <topology evidence="2">Multi-pass membrane protein</topology>
    </subcellularLocation>
</comment>
<reference evidence="15" key="1">
    <citation type="submission" date="2020-09" db="EMBL/GenBank/DDBJ databases">
        <title>Complete genome sequence of Pseudomonas taiwanensis CC, a plant growth-promoting and biotite-weathering strain.</title>
        <authorList>
            <person name="Cheng C."/>
        </authorList>
    </citation>
    <scope>NUCLEOTIDE SEQUENCE [LARGE SCALE GENOMIC DNA]</scope>
    <source>
        <strain evidence="15">WRS8</strain>
    </source>
</reference>
<feature type="transmembrane region" description="Helical" evidence="13">
    <location>
        <begin position="92"/>
        <end position="111"/>
    </location>
</feature>
<feature type="domain" description="Cytochrome b561 bacterial/Ni-hydrogenase" evidence="14">
    <location>
        <begin position="8"/>
        <end position="170"/>
    </location>
</feature>
<evidence type="ECO:0000256" key="10">
    <source>
        <dbReference type="ARBA" id="ARBA00023004"/>
    </source>
</evidence>
<keyword evidence="5" id="KW-0349">Heme</keyword>
<dbReference type="SUPFAM" id="SSF81342">
    <property type="entry name" value="Transmembrane di-heme cytochromes"/>
    <property type="match status" value="1"/>
</dbReference>
<feature type="transmembrane region" description="Helical" evidence="13">
    <location>
        <begin position="44"/>
        <end position="65"/>
    </location>
</feature>
<evidence type="ECO:0000313" key="15">
    <source>
        <dbReference type="EMBL" id="QOJ92859.1"/>
    </source>
</evidence>
<dbReference type="InterPro" id="IPR011577">
    <property type="entry name" value="Cyt_b561_bac/Ni-Hgenase"/>
</dbReference>
<comment type="cofactor">
    <cofactor evidence="1">
        <name>heme b</name>
        <dbReference type="ChEBI" id="CHEBI:60344"/>
    </cofactor>
</comment>
<evidence type="ECO:0000256" key="9">
    <source>
        <dbReference type="ARBA" id="ARBA00022989"/>
    </source>
</evidence>
<proteinExistence type="inferred from homology"/>
<name>A0A7L9GK17_9PSED</name>
<dbReference type="InterPro" id="IPR052168">
    <property type="entry name" value="Cytochrome_b561_oxidase"/>
</dbReference>
<evidence type="ECO:0000256" key="8">
    <source>
        <dbReference type="ARBA" id="ARBA00022982"/>
    </source>
</evidence>
<keyword evidence="8" id="KW-0249">Electron transport</keyword>
<evidence type="ECO:0000313" key="16">
    <source>
        <dbReference type="Proteomes" id="UP000593847"/>
    </source>
</evidence>
<evidence type="ECO:0000256" key="5">
    <source>
        <dbReference type="ARBA" id="ARBA00022617"/>
    </source>
</evidence>
<dbReference type="AlphaFoldDB" id="A0A7L9GK17"/>
<evidence type="ECO:0000256" key="11">
    <source>
        <dbReference type="ARBA" id="ARBA00023136"/>
    </source>
</evidence>
<protein>
    <submittedName>
        <fullName evidence="15">Cytochrome b/b6 domain-containing protein</fullName>
    </submittedName>
</protein>
<keyword evidence="3" id="KW-0813">Transport</keyword>
<dbReference type="GO" id="GO:0009055">
    <property type="term" value="F:electron transfer activity"/>
    <property type="evidence" value="ECO:0007669"/>
    <property type="project" value="InterPro"/>
</dbReference>
<feature type="transmembrane region" description="Helical" evidence="13">
    <location>
        <begin position="12"/>
        <end position="32"/>
    </location>
</feature>
<evidence type="ECO:0000256" key="13">
    <source>
        <dbReference type="SAM" id="Phobius"/>
    </source>
</evidence>
<dbReference type="Proteomes" id="UP000593847">
    <property type="component" value="Chromosome"/>
</dbReference>
<dbReference type="EMBL" id="CP062699">
    <property type="protein sequence ID" value="QOJ92859.1"/>
    <property type="molecule type" value="Genomic_DNA"/>
</dbReference>
<evidence type="ECO:0000256" key="3">
    <source>
        <dbReference type="ARBA" id="ARBA00022448"/>
    </source>
</evidence>
<keyword evidence="6 13" id="KW-0812">Transmembrane</keyword>
<dbReference type="Pfam" id="PF01292">
    <property type="entry name" value="Ni_hydr_CYTB"/>
    <property type="match status" value="1"/>
</dbReference>
<evidence type="ECO:0000256" key="7">
    <source>
        <dbReference type="ARBA" id="ARBA00022723"/>
    </source>
</evidence>
<sequence>MQVQKYCWQQILLHWVSAMVILWALISGFYVAHMDVTPATLHRVAFINVAMTTLFIPVFLLRWLLRLTRLKPRSLHDDPKGQRIAHVVHEGLYWTTAIVLASGLLMMDRAIEVFGWFSIAPLLSEPFWHRVWFYIHIAACLLLATGVALHIAAVVLHELSGRRVLRRMLP</sequence>
<evidence type="ECO:0000256" key="6">
    <source>
        <dbReference type="ARBA" id="ARBA00022692"/>
    </source>
</evidence>
<evidence type="ECO:0000256" key="4">
    <source>
        <dbReference type="ARBA" id="ARBA00022475"/>
    </source>
</evidence>
<dbReference type="RefSeq" id="WP_014754721.1">
    <property type="nucleotide sequence ID" value="NZ_CP062699.1"/>
</dbReference>
<evidence type="ECO:0000256" key="12">
    <source>
        <dbReference type="ARBA" id="ARBA00037975"/>
    </source>
</evidence>
<dbReference type="GO" id="GO:0046872">
    <property type="term" value="F:metal ion binding"/>
    <property type="evidence" value="ECO:0007669"/>
    <property type="project" value="UniProtKB-KW"/>
</dbReference>
<keyword evidence="9 13" id="KW-1133">Transmembrane helix</keyword>
<evidence type="ECO:0000256" key="2">
    <source>
        <dbReference type="ARBA" id="ARBA00004651"/>
    </source>
</evidence>
<comment type="similarity">
    <text evidence="12">Belongs to the cytochrome b561 family.</text>
</comment>
<keyword evidence="7" id="KW-0479">Metal-binding</keyword>
<organism evidence="15 16">
    <name type="scientific">Pseudomonas taiwanensis</name>
    <dbReference type="NCBI Taxonomy" id="470150"/>
    <lineage>
        <taxon>Bacteria</taxon>
        <taxon>Pseudomonadati</taxon>
        <taxon>Pseudomonadota</taxon>
        <taxon>Gammaproteobacteria</taxon>
        <taxon>Pseudomonadales</taxon>
        <taxon>Pseudomonadaceae</taxon>
        <taxon>Pseudomonas</taxon>
    </lineage>
</organism>
<dbReference type="GO" id="GO:0022904">
    <property type="term" value="P:respiratory electron transport chain"/>
    <property type="evidence" value="ECO:0007669"/>
    <property type="project" value="InterPro"/>
</dbReference>
<dbReference type="PANTHER" id="PTHR30529:SF7">
    <property type="entry name" value="CYTOCHROME B561 BACTERIAL_NI-HYDROGENASE DOMAIN-CONTAINING PROTEIN"/>
    <property type="match status" value="1"/>
</dbReference>